<evidence type="ECO:0000256" key="5">
    <source>
        <dbReference type="SAM" id="MobiDB-lite"/>
    </source>
</evidence>
<protein>
    <submittedName>
        <fullName evidence="6">Rpr2-domain-containing protein</fullName>
    </submittedName>
</protein>
<evidence type="ECO:0000313" key="7">
    <source>
        <dbReference type="Proteomes" id="UP000242381"/>
    </source>
</evidence>
<evidence type="ECO:0000313" key="6">
    <source>
        <dbReference type="EMBL" id="ORE21975.1"/>
    </source>
</evidence>
<dbReference type="PANTHER" id="PTHR14742:SF0">
    <property type="entry name" value="RIBONUCLEASE P PROTEIN SUBUNIT P21"/>
    <property type="match status" value="1"/>
</dbReference>
<evidence type="ECO:0000256" key="4">
    <source>
        <dbReference type="ARBA" id="ARBA00038402"/>
    </source>
</evidence>
<keyword evidence="1" id="KW-0819">tRNA processing</keyword>
<organism evidence="6 7">
    <name type="scientific">Rhizopus microsporus</name>
    <dbReference type="NCBI Taxonomy" id="58291"/>
    <lineage>
        <taxon>Eukaryota</taxon>
        <taxon>Fungi</taxon>
        <taxon>Fungi incertae sedis</taxon>
        <taxon>Mucoromycota</taxon>
        <taxon>Mucoromycotina</taxon>
        <taxon>Mucoromycetes</taxon>
        <taxon>Mucorales</taxon>
        <taxon>Mucorineae</taxon>
        <taxon>Rhizopodaceae</taxon>
        <taxon>Rhizopus</taxon>
    </lineage>
</organism>
<feature type="compositionally biased region" description="Low complexity" evidence="5">
    <location>
        <begin position="153"/>
        <end position="162"/>
    </location>
</feature>
<feature type="compositionally biased region" description="Low complexity" evidence="5">
    <location>
        <begin position="136"/>
        <end position="146"/>
    </location>
</feature>
<dbReference type="EMBL" id="KV921272">
    <property type="protein sequence ID" value="ORE21975.1"/>
    <property type="molecule type" value="Genomic_DNA"/>
</dbReference>
<keyword evidence="2" id="KW-0479">Metal-binding</keyword>
<dbReference type="Gene3D" id="6.20.50.20">
    <property type="match status" value="1"/>
</dbReference>
<gene>
    <name evidence="6" type="ORF">BCV71DRAFT_224847</name>
</gene>
<evidence type="ECO:0000256" key="3">
    <source>
        <dbReference type="ARBA" id="ARBA00022833"/>
    </source>
</evidence>
<feature type="region of interest" description="Disordered" evidence="5">
    <location>
        <begin position="124"/>
        <end position="162"/>
    </location>
</feature>
<comment type="similarity">
    <text evidence="4">Belongs to the eukaryotic/archaeal RNase P protein component 4 family.</text>
</comment>
<dbReference type="GO" id="GO:0005655">
    <property type="term" value="C:nucleolar ribonuclease P complex"/>
    <property type="evidence" value="ECO:0007669"/>
    <property type="project" value="TreeGrafter"/>
</dbReference>
<sequence>MQQPIQQTGRLDFLSNASQLMFNVCPPLSRFYMSEFQQALIEYELKPTKQMERSACQSCGEIAIPGLNTTVRVIQKNRKERKKKHLKAKNLIETTCLTCSRVKLYHGSFKNKLQQKEEQAFVKQEPEVKKKKNKGKNNNLKALLAKQQEKKPNNNSSSSSSSLLGDFLSCL</sequence>
<dbReference type="GO" id="GO:0008033">
    <property type="term" value="P:tRNA processing"/>
    <property type="evidence" value="ECO:0007669"/>
    <property type="project" value="UniProtKB-KW"/>
</dbReference>
<name>A0A1X0SCI4_RHIZD</name>
<dbReference type="InterPro" id="IPR007175">
    <property type="entry name" value="Rpr2/Snm1/Rpp21"/>
</dbReference>
<keyword evidence="3" id="KW-0862">Zinc</keyword>
<proteinExistence type="inferred from homology"/>
<dbReference type="AlphaFoldDB" id="A0A1X0SCI4"/>
<dbReference type="Pfam" id="PF04032">
    <property type="entry name" value="Rpr2"/>
    <property type="match status" value="1"/>
</dbReference>
<dbReference type="PANTHER" id="PTHR14742">
    <property type="entry name" value="RIBONUCLEASE P SUBUNIT P21"/>
    <property type="match status" value="1"/>
</dbReference>
<dbReference type="VEuPathDB" id="FungiDB:BCV72DRAFT_109322"/>
<evidence type="ECO:0000256" key="2">
    <source>
        <dbReference type="ARBA" id="ARBA00022723"/>
    </source>
</evidence>
<reference evidence="6 7" key="1">
    <citation type="journal article" date="2016" name="Proc. Natl. Acad. Sci. U.S.A.">
        <title>Lipid metabolic changes in an early divergent fungus govern the establishment of a mutualistic symbiosis with endobacteria.</title>
        <authorList>
            <person name="Lastovetsky O.A."/>
            <person name="Gaspar M.L."/>
            <person name="Mondo S.J."/>
            <person name="LaButti K.M."/>
            <person name="Sandor L."/>
            <person name="Grigoriev I.V."/>
            <person name="Henry S.A."/>
            <person name="Pawlowska T.E."/>
        </authorList>
    </citation>
    <scope>NUCLEOTIDE SEQUENCE [LARGE SCALE GENOMIC DNA]</scope>
    <source>
        <strain evidence="6 7">ATCC 11559</strain>
    </source>
</reference>
<evidence type="ECO:0000256" key="1">
    <source>
        <dbReference type="ARBA" id="ARBA00022694"/>
    </source>
</evidence>
<dbReference type="GO" id="GO:0046872">
    <property type="term" value="F:metal ion binding"/>
    <property type="evidence" value="ECO:0007669"/>
    <property type="project" value="UniProtKB-KW"/>
</dbReference>
<dbReference type="Proteomes" id="UP000242381">
    <property type="component" value="Unassembled WGS sequence"/>
</dbReference>
<accession>A0A1X0SCI4</accession>